<evidence type="ECO:0000313" key="1">
    <source>
        <dbReference type="EMBL" id="KAI9903471.1"/>
    </source>
</evidence>
<reference evidence="1" key="1">
    <citation type="submission" date="2022-10" db="EMBL/GenBank/DDBJ databases">
        <title>Complete Genome of Trichothecium roseum strain YXFP-22015, a Plant Pathogen Isolated from Citrus.</title>
        <authorList>
            <person name="Wang Y."/>
            <person name="Zhu L."/>
        </authorList>
    </citation>
    <scope>NUCLEOTIDE SEQUENCE</scope>
    <source>
        <strain evidence="1">YXFP-22015</strain>
    </source>
</reference>
<keyword evidence="2" id="KW-1185">Reference proteome</keyword>
<dbReference type="Proteomes" id="UP001163324">
    <property type="component" value="Chromosome 2"/>
</dbReference>
<proteinExistence type="predicted"/>
<comment type="caution">
    <text evidence="1">The sequence shown here is derived from an EMBL/GenBank/DDBJ whole genome shotgun (WGS) entry which is preliminary data.</text>
</comment>
<protein>
    <submittedName>
        <fullName evidence="1">Uncharacterized protein</fullName>
    </submittedName>
</protein>
<sequence>MGPLDIVKEMKDGGVIVGVTWTFTAFSIIIVAMRFAVRKKLAGKLQLDDWLMLAAVPAQLVYQVFLTYLYLHAVYAPNAATEIIKWSSVSVLPATVVAICARVSAAIFLIRVFGTNGLVLWFKWYLIVLTSIQVVAATCGVTLNYVSVTPFEAHWNFAIPRTQHISPDVLLGVAIVVASSYSLADLTFVLFPVIIAWKLKMHARRRAGLIVLLLLSIFTTAVSILKASSTIGGGFGVKAQELRPKFGGMWVALEQTMIIIMGCLPPLLPITKIDHPLINRFKTLFGSIVSKVSGGVDSVQNRDRPSLPTLRYISMELDERDKEQLHNHFDTNPPER</sequence>
<organism evidence="1 2">
    <name type="scientific">Trichothecium roseum</name>
    <dbReference type="NCBI Taxonomy" id="47278"/>
    <lineage>
        <taxon>Eukaryota</taxon>
        <taxon>Fungi</taxon>
        <taxon>Dikarya</taxon>
        <taxon>Ascomycota</taxon>
        <taxon>Pezizomycotina</taxon>
        <taxon>Sordariomycetes</taxon>
        <taxon>Hypocreomycetidae</taxon>
        <taxon>Hypocreales</taxon>
        <taxon>Hypocreales incertae sedis</taxon>
        <taxon>Trichothecium</taxon>
    </lineage>
</organism>
<accession>A0ACC0VC67</accession>
<gene>
    <name evidence="1" type="ORF">N3K66_002823</name>
</gene>
<evidence type="ECO:0000313" key="2">
    <source>
        <dbReference type="Proteomes" id="UP001163324"/>
    </source>
</evidence>
<dbReference type="EMBL" id="CM047941">
    <property type="protein sequence ID" value="KAI9903471.1"/>
    <property type="molecule type" value="Genomic_DNA"/>
</dbReference>
<name>A0ACC0VC67_9HYPO</name>